<reference evidence="3" key="1">
    <citation type="journal article" date="2022" name="Cell">
        <title>Repeat-based holocentromeres influence genome architecture and karyotype evolution.</title>
        <authorList>
            <person name="Hofstatter P.G."/>
            <person name="Thangavel G."/>
            <person name="Lux T."/>
            <person name="Neumann P."/>
            <person name="Vondrak T."/>
            <person name="Novak P."/>
            <person name="Zhang M."/>
            <person name="Costa L."/>
            <person name="Castellani M."/>
            <person name="Scott A."/>
            <person name="Toegelov H."/>
            <person name="Fuchs J."/>
            <person name="Mata-Sucre Y."/>
            <person name="Dias Y."/>
            <person name="Vanzela A.L.L."/>
            <person name="Huettel B."/>
            <person name="Almeida C.C.S."/>
            <person name="Simkova H."/>
            <person name="Souza G."/>
            <person name="Pedrosa-Harand A."/>
            <person name="Macas J."/>
            <person name="Mayer K.F.X."/>
            <person name="Houben A."/>
            <person name="Marques A."/>
        </authorList>
    </citation>
    <scope>NUCLEOTIDE SEQUENCE</scope>
    <source>
        <strain evidence="3">RhyBre1mFocal</strain>
    </source>
</reference>
<dbReference type="GO" id="GO:0000815">
    <property type="term" value="C:ESCRT III complex"/>
    <property type="evidence" value="ECO:0007669"/>
    <property type="project" value="TreeGrafter"/>
</dbReference>
<dbReference type="GO" id="GO:0005771">
    <property type="term" value="C:multivesicular body"/>
    <property type="evidence" value="ECO:0007669"/>
    <property type="project" value="TreeGrafter"/>
</dbReference>
<dbReference type="Gene3D" id="1.10.287.1060">
    <property type="entry name" value="ESAT-6-like"/>
    <property type="match status" value="1"/>
</dbReference>
<evidence type="ECO:0000313" key="3">
    <source>
        <dbReference type="EMBL" id="KAJ1688902.1"/>
    </source>
</evidence>
<dbReference type="OrthoDB" id="5592979at2759"/>
<protein>
    <submittedName>
        <fullName evidence="3">Uncharacterized protein</fullName>
    </submittedName>
</protein>
<dbReference type="GO" id="GO:0006900">
    <property type="term" value="P:vesicle budding from membrane"/>
    <property type="evidence" value="ECO:0007669"/>
    <property type="project" value="TreeGrafter"/>
</dbReference>
<dbReference type="Proteomes" id="UP001151287">
    <property type="component" value="Unassembled WGS sequence"/>
</dbReference>
<dbReference type="InterPro" id="IPR005024">
    <property type="entry name" value="Snf7_fam"/>
</dbReference>
<feature type="region of interest" description="Disordered" evidence="2">
    <location>
        <begin position="226"/>
        <end position="255"/>
    </location>
</feature>
<dbReference type="PANTHER" id="PTHR22761:SF56">
    <property type="entry name" value="OS11G0123500 PROTEIN"/>
    <property type="match status" value="1"/>
</dbReference>
<evidence type="ECO:0000256" key="2">
    <source>
        <dbReference type="SAM" id="MobiDB-lite"/>
    </source>
</evidence>
<dbReference type="GO" id="GO:0032511">
    <property type="term" value="P:late endosome to vacuole transport via multivesicular body sorting pathway"/>
    <property type="evidence" value="ECO:0007669"/>
    <property type="project" value="TreeGrafter"/>
</dbReference>
<dbReference type="Pfam" id="PF03357">
    <property type="entry name" value="Snf7"/>
    <property type="match status" value="1"/>
</dbReference>
<feature type="region of interest" description="Disordered" evidence="2">
    <location>
        <begin position="323"/>
        <end position="344"/>
    </location>
</feature>
<proteinExistence type="predicted"/>
<gene>
    <name evidence="3" type="ORF">LUZ63_013057</name>
</gene>
<keyword evidence="1" id="KW-0175">Coiled coil</keyword>
<accession>A0A9Q0HJV1</accession>
<feature type="coiled-coil region" evidence="1">
    <location>
        <begin position="19"/>
        <end position="53"/>
    </location>
</feature>
<dbReference type="GO" id="GO:0009898">
    <property type="term" value="C:cytoplasmic side of plasma membrane"/>
    <property type="evidence" value="ECO:0007669"/>
    <property type="project" value="TreeGrafter"/>
</dbReference>
<dbReference type="EMBL" id="JAMQYH010000004">
    <property type="protein sequence ID" value="KAJ1688902.1"/>
    <property type="molecule type" value="Genomic_DNA"/>
</dbReference>
<evidence type="ECO:0000256" key="1">
    <source>
        <dbReference type="SAM" id="Coils"/>
    </source>
</evidence>
<evidence type="ECO:0000313" key="4">
    <source>
        <dbReference type="Proteomes" id="UP001151287"/>
    </source>
</evidence>
<keyword evidence="4" id="KW-1185">Reference proteome</keyword>
<dbReference type="AlphaFoldDB" id="A0A9Q0HJV1"/>
<dbReference type="PANTHER" id="PTHR22761">
    <property type="entry name" value="CHARGED MULTIVESICULAR BODY PROTEIN"/>
    <property type="match status" value="1"/>
</dbReference>
<sequence>MNLLKLILGKKKKKVSKKTTSAADTIDQLNKTLEMLEKREKQLQQKVSAEAEKAKDYAKLKNKNATIQCLKKKKLYEAQTQQLVNSQLRLHDQIITLESAKATQDTIEALKSGSSAVQALQQSLTLDEIEKVVSEDTRENFESIKEIQDLLANPVGISAEFNEDDFEAELEKLELQVREGDQLPAASLHLNASSSNVYCSESPAAPVHPKPASQSISVMDSLPELHSTQPANETDSLSIDNVKELPATQPTQRRVSRSISNVVEHSSHSLANPVPRKTVSRSITNVGQYSSHLPATVGAQKTVSQCNTALDEFPQVPATPVRRNIGNMQRPAPVSRRTIRSTVA</sequence>
<organism evidence="3 4">
    <name type="scientific">Rhynchospora breviuscula</name>
    <dbReference type="NCBI Taxonomy" id="2022672"/>
    <lineage>
        <taxon>Eukaryota</taxon>
        <taxon>Viridiplantae</taxon>
        <taxon>Streptophyta</taxon>
        <taxon>Embryophyta</taxon>
        <taxon>Tracheophyta</taxon>
        <taxon>Spermatophyta</taxon>
        <taxon>Magnoliopsida</taxon>
        <taxon>Liliopsida</taxon>
        <taxon>Poales</taxon>
        <taxon>Cyperaceae</taxon>
        <taxon>Cyperoideae</taxon>
        <taxon>Rhynchosporeae</taxon>
        <taxon>Rhynchospora</taxon>
    </lineage>
</organism>
<comment type="caution">
    <text evidence="3">The sequence shown here is derived from an EMBL/GenBank/DDBJ whole genome shotgun (WGS) entry which is preliminary data.</text>
</comment>
<name>A0A9Q0HJV1_9POAL</name>
<feature type="compositionally biased region" description="Polar residues" evidence="2">
    <location>
        <begin position="226"/>
        <end position="239"/>
    </location>
</feature>